<evidence type="ECO:0000256" key="1">
    <source>
        <dbReference type="ARBA" id="ARBA00022441"/>
    </source>
</evidence>
<dbReference type="SMART" id="SM00612">
    <property type="entry name" value="Kelch"/>
    <property type="match status" value="3"/>
</dbReference>
<feature type="compositionally biased region" description="Acidic residues" evidence="4">
    <location>
        <begin position="769"/>
        <end position="778"/>
    </location>
</feature>
<evidence type="ECO:0000256" key="3">
    <source>
        <dbReference type="SAM" id="Coils"/>
    </source>
</evidence>
<proteinExistence type="predicted"/>
<comment type="caution">
    <text evidence="5">The sequence shown here is derived from an EMBL/GenBank/DDBJ whole genome shotgun (WGS) entry which is preliminary data.</text>
</comment>
<dbReference type="InterPro" id="IPR015915">
    <property type="entry name" value="Kelch-typ_b-propeller"/>
</dbReference>
<feature type="compositionally biased region" description="Basic and acidic residues" evidence="4">
    <location>
        <begin position="534"/>
        <end position="545"/>
    </location>
</feature>
<feature type="compositionally biased region" description="Polar residues" evidence="4">
    <location>
        <begin position="93"/>
        <end position="113"/>
    </location>
</feature>
<dbReference type="EMBL" id="CAMPGE010025038">
    <property type="protein sequence ID" value="CAI2382834.1"/>
    <property type="molecule type" value="Genomic_DNA"/>
</dbReference>
<feature type="compositionally biased region" description="Polar residues" evidence="4">
    <location>
        <begin position="735"/>
        <end position="744"/>
    </location>
</feature>
<keyword evidence="3" id="KW-0175">Coiled coil</keyword>
<accession>A0AAD2D683</accession>
<feature type="compositionally biased region" description="Acidic residues" evidence="4">
    <location>
        <begin position="401"/>
        <end position="412"/>
    </location>
</feature>
<feature type="compositionally biased region" description="Polar residues" evidence="4">
    <location>
        <begin position="122"/>
        <end position="132"/>
    </location>
</feature>
<keyword evidence="1" id="KW-0880">Kelch repeat</keyword>
<keyword evidence="2" id="KW-0677">Repeat</keyword>
<organism evidence="5 6">
    <name type="scientific">Euplotes crassus</name>
    <dbReference type="NCBI Taxonomy" id="5936"/>
    <lineage>
        <taxon>Eukaryota</taxon>
        <taxon>Sar</taxon>
        <taxon>Alveolata</taxon>
        <taxon>Ciliophora</taxon>
        <taxon>Intramacronucleata</taxon>
        <taxon>Spirotrichea</taxon>
        <taxon>Hypotrichia</taxon>
        <taxon>Euplotida</taxon>
        <taxon>Euplotidae</taxon>
        <taxon>Moneuplotes</taxon>
    </lineage>
</organism>
<feature type="compositionally biased region" description="Polar residues" evidence="4">
    <location>
        <begin position="211"/>
        <end position="245"/>
    </location>
</feature>
<protein>
    <recommendedName>
        <fullName evidence="7">Kelch motif family protein</fullName>
    </recommendedName>
</protein>
<keyword evidence="6" id="KW-1185">Reference proteome</keyword>
<feature type="compositionally biased region" description="Basic and acidic residues" evidence="4">
    <location>
        <begin position="413"/>
        <end position="423"/>
    </location>
</feature>
<feature type="region of interest" description="Disordered" evidence="4">
    <location>
        <begin position="1"/>
        <end position="299"/>
    </location>
</feature>
<evidence type="ECO:0000313" key="6">
    <source>
        <dbReference type="Proteomes" id="UP001295684"/>
    </source>
</evidence>
<feature type="compositionally biased region" description="Basic and acidic residues" evidence="4">
    <location>
        <begin position="779"/>
        <end position="795"/>
    </location>
</feature>
<dbReference type="SUPFAM" id="SSF117281">
    <property type="entry name" value="Kelch motif"/>
    <property type="match status" value="1"/>
</dbReference>
<evidence type="ECO:0000313" key="5">
    <source>
        <dbReference type="EMBL" id="CAI2382834.1"/>
    </source>
</evidence>
<evidence type="ECO:0000256" key="2">
    <source>
        <dbReference type="ARBA" id="ARBA00022737"/>
    </source>
</evidence>
<feature type="compositionally biased region" description="Low complexity" evidence="4">
    <location>
        <begin position="44"/>
        <end position="58"/>
    </location>
</feature>
<dbReference type="PANTHER" id="PTHR46344">
    <property type="entry name" value="OS02G0202900 PROTEIN"/>
    <property type="match status" value="1"/>
</dbReference>
<feature type="coiled-coil region" evidence="3">
    <location>
        <begin position="1018"/>
        <end position="1067"/>
    </location>
</feature>
<dbReference type="Gene3D" id="2.120.10.80">
    <property type="entry name" value="Kelch-type beta propeller"/>
    <property type="match status" value="1"/>
</dbReference>
<sequence length="1739" mass="198638">MQASKTAEQRRLKAASSNSLNNSVNYVTRKDSNNQLGAPLRGISMKSNKSANAAKSMSQPLAMMNNGRNPLQVKPGNPPKAVQRRKSKFLPTNIDNKTQNQNSMLPPKSNYSKHGSFRAKDTLTNSSMNESGNFKKVNSMRSSKESLDNIKDLQSPSNKKAPVTLIKGPPPILNSQMNNTSFPSKIDPPPSKIDITAVSPGLPKKSDQPKNEPQNSNSGIIGQKEPQNLPESQSFYNIGDSSMAKNQARPPRLRVPRVGPRMRPAGHIPEEDRAPTIPEDDNESAISSMQANPRDYTTRSFGNPSIIKPKSQASYEVANSPTAFTPNVTNSLIEDNAINSLRNVDKNKFNKQKTPSIMAYKMLDDSRKVLSPKDAEKRLDISINEKSNAQTPKEDSKIDEIPEEIPKEEEEGKEITPRVEENQKQGNLIYFKSKDPDPKTITPMGGKGPTLTKTIVKPVISGIKEEQKKPQKNKNNDLELVDLSLEKDPPAPIPEEIPKSDPVEKFENLPIAIPVQPEMKEDLEEEKEPVGTNKSEKVVEPKEDPPELANLKDSGPTQESEENPAPKEAELTEEQKLEAEAEELRKLEEEVAKLEKETEDAPQETTSYSEQTVIVDGKRKRKKRKKKRRKKIGGGEETIANITVEEVDLDDVEEPDGKPLNPVVKKKGKKKKTPNTKLNTVVEDSKEHSSLTEHQRMDTFKFSEDEKEDQKIEDRIDGKGENNPEDENKQDDSYDFSTPKNVAGSQKKESKLSRFKNAEDNPNQNDVSNDYEGDEFEEDQKTPKIETKEEVKEENEILPPVLKPSSGFNTNKLAEAIELKEEPKESPKLEMIRPPAPVALISQNEVYQNIHAPPDKTEIDTNTDIGPPVGSKFAQSNPFGKIESLKKTKTVVEQKENKVPSIADEKDLAKAQGTISLLPLNCEIHREEYIQYFCREDDCKFGLCQQCLNSHENHDFIYADEIASFEIKQSLKATMTECAYKIKSQQMLYNETKKLSQYLEDLKKQEYEKMHYYFEGLKKELEKREKALKEQFHEKVKDVEAILDRDVLILEKRMQEFNSINDKLKEKAARFRLSNDLAIVANAYEVFDLKRKVKNNNFEGKRLELEEDEEGAEESKIQESLDQFDFNPKKRNVNRDEEKKLREQMLNEGEHVFFVQLDSELPMPQFAINITKEKKKIENIGTIKNNLIPSQEQQEAPLDSERSKIHSEPDIASQFNHQQENKISRNKNYDNVREFIDNYQDYSNSFYSKQSPNKNLIAQKKFTMSYNEKNSERHDETLPPRPMPSQREVITEEKFPLSDLNMGREMYWFKWDSYDCWKYNFSDDIWSLIEDVKPSQKFLYFSNIVHLKDNSGCYILGGCDFEDNYSKRTLQFENYKNFRDKAPMISTRAFFSSCYVETDRSIYVCGGNDNADDLAACEKYSITENVWRQISPLNYKRNGASVCHFSESNCLFIFGGNNREIGSLDSIEKYEVEFDKWTVIQMTLRTGLHDLASVYLGKGKVLILGGNNENGVSTECEIKDLSSEANKLNLKFGGKCYYNPMIDTKGDLHMFFGYGDSQLIHERVDISHLLAKEKVQKEAMNRLDQSIKRTITPKDSNLNRKIQEKHLNFHKYHMQQDVSSQMISTDMNVSPNVFPNKKEKIRSIKANMYQATPPRSKNGENFFYRRKNSQNRHPSNERNSENYHSTPSMPIGMGSKAHSHIDPDLSHHFKSGMNSIYSSARNDNNFQYPSSGLKKFNFS</sequence>
<feature type="compositionally biased region" description="Basic and acidic residues" evidence="4">
    <location>
        <begin position="142"/>
        <end position="151"/>
    </location>
</feature>
<feature type="compositionally biased region" description="Basic residues" evidence="4">
    <location>
        <begin position="618"/>
        <end position="632"/>
    </location>
</feature>
<dbReference type="InterPro" id="IPR006652">
    <property type="entry name" value="Kelch_1"/>
</dbReference>
<dbReference type="Gene3D" id="3.30.160.60">
    <property type="entry name" value="Classic Zinc Finger"/>
    <property type="match status" value="1"/>
</dbReference>
<name>A0AAD2D683_EUPCR</name>
<feature type="region of interest" description="Disordered" evidence="4">
    <location>
        <begin position="1668"/>
        <end position="1706"/>
    </location>
</feature>
<feature type="compositionally biased region" description="Basic and acidic residues" evidence="4">
    <location>
        <begin position="463"/>
        <end position="477"/>
    </location>
</feature>
<feature type="compositionally biased region" description="Basic residues" evidence="4">
    <location>
        <begin position="664"/>
        <end position="674"/>
    </location>
</feature>
<feature type="compositionally biased region" description="Basic and acidic residues" evidence="4">
    <location>
        <begin position="564"/>
        <end position="596"/>
    </location>
</feature>
<evidence type="ECO:0008006" key="7">
    <source>
        <dbReference type="Google" id="ProtNLM"/>
    </source>
</evidence>
<feature type="compositionally biased region" description="Basic and acidic residues" evidence="4">
    <location>
        <begin position="683"/>
        <end position="732"/>
    </location>
</feature>
<dbReference type="Pfam" id="PF01344">
    <property type="entry name" value="Kelch_1"/>
    <property type="match status" value="1"/>
</dbReference>
<feature type="region of interest" description="Disordered" evidence="4">
    <location>
        <begin position="380"/>
        <end position="809"/>
    </location>
</feature>
<dbReference type="SUPFAM" id="SSF57845">
    <property type="entry name" value="B-box zinc-binding domain"/>
    <property type="match status" value="1"/>
</dbReference>
<feature type="compositionally biased region" description="Acidic residues" evidence="4">
    <location>
        <begin position="645"/>
        <end position="654"/>
    </location>
</feature>
<feature type="compositionally biased region" description="Polar residues" evidence="4">
    <location>
        <begin position="603"/>
        <end position="612"/>
    </location>
</feature>
<feature type="compositionally biased region" description="Low complexity" evidence="4">
    <location>
        <begin position="16"/>
        <end position="25"/>
    </location>
</feature>
<dbReference type="CDD" id="cd19756">
    <property type="entry name" value="Bbox2"/>
    <property type="match status" value="1"/>
</dbReference>
<gene>
    <name evidence="5" type="ORF">ECRASSUSDP1_LOCUS24322</name>
</gene>
<dbReference type="Proteomes" id="UP001295684">
    <property type="component" value="Unassembled WGS sequence"/>
</dbReference>
<dbReference type="PANTHER" id="PTHR46344:SF27">
    <property type="entry name" value="KELCH REPEAT SUPERFAMILY PROTEIN"/>
    <property type="match status" value="1"/>
</dbReference>
<reference evidence="5" key="1">
    <citation type="submission" date="2023-07" db="EMBL/GenBank/DDBJ databases">
        <authorList>
            <consortium name="AG Swart"/>
            <person name="Singh M."/>
            <person name="Singh A."/>
            <person name="Seah K."/>
            <person name="Emmerich C."/>
        </authorList>
    </citation>
    <scope>NUCLEOTIDE SEQUENCE</scope>
    <source>
        <strain evidence="5">DP1</strain>
    </source>
</reference>
<feature type="compositionally biased region" description="Polar residues" evidence="4">
    <location>
        <begin position="173"/>
        <end position="183"/>
    </location>
</feature>
<evidence type="ECO:0000256" key="4">
    <source>
        <dbReference type="SAM" id="MobiDB-lite"/>
    </source>
</evidence>
<feature type="compositionally biased region" description="Basic and acidic residues" evidence="4">
    <location>
        <begin position="496"/>
        <end position="507"/>
    </location>
</feature>
<feature type="compositionally biased region" description="Basic and acidic residues" evidence="4">
    <location>
        <begin position="746"/>
        <end position="759"/>
    </location>
</feature>